<dbReference type="InterPro" id="IPR029058">
    <property type="entry name" value="AB_hydrolase_fold"/>
</dbReference>
<protein>
    <submittedName>
        <fullName evidence="1">Esterase</fullName>
    </submittedName>
</protein>
<dbReference type="AlphaFoldDB" id="A0A845MP89"/>
<evidence type="ECO:0000313" key="1">
    <source>
        <dbReference type="EMBL" id="MZR24357.1"/>
    </source>
</evidence>
<proteinExistence type="predicted"/>
<gene>
    <name evidence="1" type="ORF">GQF03_18635</name>
</gene>
<organism evidence="1 2">
    <name type="scientific">Sneathiella chungangensis</name>
    <dbReference type="NCBI Taxonomy" id="1418234"/>
    <lineage>
        <taxon>Bacteria</taxon>
        <taxon>Pseudomonadati</taxon>
        <taxon>Pseudomonadota</taxon>
        <taxon>Alphaproteobacteria</taxon>
        <taxon>Sneathiellales</taxon>
        <taxon>Sneathiellaceae</taxon>
        <taxon>Sneathiella</taxon>
    </lineage>
</organism>
<reference evidence="1 2" key="1">
    <citation type="journal article" date="2014" name="Int. J. Syst. Evol. Microbiol.">
        <title>Sneathiella chungangensis sp. nov., isolated from a marine sand, and emended description of the genus Sneathiella.</title>
        <authorList>
            <person name="Siamphan C."/>
            <person name="Kim H."/>
            <person name="Lee J.S."/>
            <person name="Kim W."/>
        </authorList>
    </citation>
    <scope>NUCLEOTIDE SEQUENCE [LARGE SCALE GENOMIC DNA]</scope>
    <source>
        <strain evidence="1 2">KCTC 32476</strain>
    </source>
</reference>
<dbReference type="OrthoDB" id="7820973at2"/>
<dbReference type="PANTHER" id="PTHR43194">
    <property type="entry name" value="HYDROLASE ALPHA/BETA FOLD FAMILY"/>
    <property type="match status" value="1"/>
</dbReference>
<dbReference type="PANTHER" id="PTHR43194:SF5">
    <property type="entry name" value="PIMELOYL-[ACYL-CARRIER PROTEIN] METHYL ESTER ESTERASE"/>
    <property type="match status" value="1"/>
</dbReference>
<keyword evidence="2" id="KW-1185">Reference proteome</keyword>
<name>A0A845MP89_9PROT</name>
<accession>A0A845MP89</accession>
<sequence>MLALTGPAFADDAFNVKEIGSYHVGGREVHLEGLPVKMLKFTPDAKPLKSDPNGRFEVEQMYVQYVRLADPKAKYPLLMWHGGGMSGVTWETKPDGQLGWQSFFLKAGHDVYVSDAMERGRASWARYPEIYKTEPFFRTKAQAWTISRIGPTFEGRKEYDGQQFPTGSFDQLMKQAVPRWGSENNAPTQAAYDAYVQKQCPCVLMLHSQASSFGFKEALRHPDLIKAIIAVEPSGRIDASTDELAKMSGIPHLFIWGDYLKDVPIWGETLLPTLESYQDDLKKAGVPVTVWHLPEMGIKGNTHMMMMDRNSDVIAAKIQDWINDAGLMK</sequence>
<dbReference type="Gene3D" id="3.40.50.1820">
    <property type="entry name" value="alpha/beta hydrolase"/>
    <property type="match status" value="1"/>
</dbReference>
<dbReference type="CDD" id="cd12808">
    <property type="entry name" value="Esterase_713_like-1"/>
    <property type="match status" value="1"/>
</dbReference>
<dbReference type="Proteomes" id="UP000445696">
    <property type="component" value="Unassembled WGS sequence"/>
</dbReference>
<dbReference type="SUPFAM" id="SSF53474">
    <property type="entry name" value="alpha/beta-Hydrolases"/>
    <property type="match status" value="1"/>
</dbReference>
<evidence type="ECO:0000313" key="2">
    <source>
        <dbReference type="Proteomes" id="UP000445696"/>
    </source>
</evidence>
<comment type="caution">
    <text evidence="1">The sequence shown here is derived from an EMBL/GenBank/DDBJ whole genome shotgun (WGS) entry which is preliminary data.</text>
</comment>
<dbReference type="InterPro" id="IPR050228">
    <property type="entry name" value="Carboxylesterase_BioH"/>
</dbReference>
<dbReference type="EMBL" id="WTVA01000015">
    <property type="protein sequence ID" value="MZR24357.1"/>
    <property type="molecule type" value="Genomic_DNA"/>
</dbReference>